<evidence type="ECO:0000313" key="9">
    <source>
        <dbReference type="Proteomes" id="UP000799444"/>
    </source>
</evidence>
<feature type="domain" description="RING-type" evidence="6">
    <location>
        <begin position="257"/>
        <end position="307"/>
    </location>
</feature>
<keyword evidence="9" id="KW-1185">Reference proteome</keyword>
<dbReference type="Pfam" id="PF04434">
    <property type="entry name" value="SWIM"/>
    <property type="match status" value="1"/>
</dbReference>
<dbReference type="Proteomes" id="UP000799444">
    <property type="component" value="Unassembled WGS sequence"/>
</dbReference>
<organism evidence="8 9">
    <name type="scientific">Polyplosphaeria fusca</name>
    <dbReference type="NCBI Taxonomy" id="682080"/>
    <lineage>
        <taxon>Eukaryota</taxon>
        <taxon>Fungi</taxon>
        <taxon>Dikarya</taxon>
        <taxon>Ascomycota</taxon>
        <taxon>Pezizomycotina</taxon>
        <taxon>Dothideomycetes</taxon>
        <taxon>Pleosporomycetidae</taxon>
        <taxon>Pleosporales</taxon>
        <taxon>Tetraplosphaeriaceae</taxon>
        <taxon>Polyplosphaeria</taxon>
    </lineage>
</organism>
<evidence type="ECO:0000256" key="2">
    <source>
        <dbReference type="ARBA" id="ARBA00022771"/>
    </source>
</evidence>
<dbReference type="OrthoDB" id="2122982at2759"/>
<dbReference type="SUPFAM" id="SSF57850">
    <property type="entry name" value="RING/U-box"/>
    <property type="match status" value="1"/>
</dbReference>
<dbReference type="Pfam" id="PF13639">
    <property type="entry name" value="zf-RING_2"/>
    <property type="match status" value="1"/>
</dbReference>
<dbReference type="PANTHER" id="PTHR21540">
    <property type="entry name" value="RING FINGER AND SWIM DOMAIN-CONTAINING PROTEIN 2"/>
    <property type="match status" value="1"/>
</dbReference>
<feature type="compositionally biased region" description="Basic and acidic residues" evidence="5">
    <location>
        <begin position="54"/>
        <end position="68"/>
    </location>
</feature>
<feature type="compositionally biased region" description="Acidic residues" evidence="5">
    <location>
        <begin position="69"/>
        <end position="78"/>
    </location>
</feature>
<dbReference type="Gene3D" id="3.30.40.10">
    <property type="entry name" value="Zinc/RING finger domain, C3HC4 (zinc finger)"/>
    <property type="match status" value="1"/>
</dbReference>
<dbReference type="PANTHER" id="PTHR21540:SF0">
    <property type="entry name" value="PHD FAMILY PROTEIN"/>
    <property type="match status" value="1"/>
</dbReference>
<dbReference type="PROSITE" id="PS50089">
    <property type="entry name" value="ZF_RING_2"/>
    <property type="match status" value="1"/>
</dbReference>
<dbReference type="AlphaFoldDB" id="A0A9P4V8U5"/>
<evidence type="ECO:0000259" key="7">
    <source>
        <dbReference type="PROSITE" id="PS50966"/>
    </source>
</evidence>
<dbReference type="SMART" id="SM01197">
    <property type="entry name" value="FANCL_C"/>
    <property type="match status" value="1"/>
</dbReference>
<keyword evidence="1" id="KW-0479">Metal-binding</keyword>
<name>A0A9P4V8U5_9PLEO</name>
<comment type="caution">
    <text evidence="8">The sequence shown here is derived from an EMBL/GenBank/DDBJ whole genome shotgun (WGS) entry which is preliminary data.</text>
</comment>
<dbReference type="PROSITE" id="PS50966">
    <property type="entry name" value="ZF_SWIM"/>
    <property type="match status" value="1"/>
</dbReference>
<evidence type="ECO:0008006" key="10">
    <source>
        <dbReference type="Google" id="ProtNLM"/>
    </source>
</evidence>
<protein>
    <recommendedName>
        <fullName evidence="10">SWIM-type domain-containing protein</fullName>
    </recommendedName>
</protein>
<feature type="region of interest" description="Disordered" evidence="5">
    <location>
        <begin position="1"/>
        <end position="117"/>
    </location>
</feature>
<evidence type="ECO:0000256" key="3">
    <source>
        <dbReference type="ARBA" id="ARBA00022833"/>
    </source>
</evidence>
<reference evidence="8" key="1">
    <citation type="journal article" date="2020" name="Stud. Mycol.">
        <title>101 Dothideomycetes genomes: a test case for predicting lifestyles and emergence of pathogens.</title>
        <authorList>
            <person name="Haridas S."/>
            <person name="Albert R."/>
            <person name="Binder M."/>
            <person name="Bloem J."/>
            <person name="Labutti K."/>
            <person name="Salamov A."/>
            <person name="Andreopoulos B."/>
            <person name="Baker S."/>
            <person name="Barry K."/>
            <person name="Bills G."/>
            <person name="Bluhm B."/>
            <person name="Cannon C."/>
            <person name="Castanera R."/>
            <person name="Culley D."/>
            <person name="Daum C."/>
            <person name="Ezra D."/>
            <person name="Gonzalez J."/>
            <person name="Henrissat B."/>
            <person name="Kuo A."/>
            <person name="Liang C."/>
            <person name="Lipzen A."/>
            <person name="Lutzoni F."/>
            <person name="Magnuson J."/>
            <person name="Mondo S."/>
            <person name="Nolan M."/>
            <person name="Ohm R."/>
            <person name="Pangilinan J."/>
            <person name="Park H.-J."/>
            <person name="Ramirez L."/>
            <person name="Alfaro M."/>
            <person name="Sun H."/>
            <person name="Tritt A."/>
            <person name="Yoshinaga Y."/>
            <person name="Zwiers L.-H."/>
            <person name="Turgeon B."/>
            <person name="Goodwin S."/>
            <person name="Spatafora J."/>
            <person name="Crous P."/>
            <person name="Grigoriev I."/>
        </authorList>
    </citation>
    <scope>NUCLEOTIDE SEQUENCE</scope>
    <source>
        <strain evidence="8">CBS 125425</strain>
    </source>
</reference>
<dbReference type="GO" id="GO:0008270">
    <property type="term" value="F:zinc ion binding"/>
    <property type="evidence" value="ECO:0007669"/>
    <property type="project" value="UniProtKB-KW"/>
</dbReference>
<dbReference type="InterPro" id="IPR039903">
    <property type="entry name" value="Zswim2"/>
</dbReference>
<dbReference type="EMBL" id="ML996099">
    <property type="protein sequence ID" value="KAF2740683.1"/>
    <property type="molecule type" value="Genomic_DNA"/>
</dbReference>
<gene>
    <name evidence="8" type="ORF">EJ04DRAFT_507707</name>
</gene>
<dbReference type="InterPro" id="IPR007527">
    <property type="entry name" value="Znf_SWIM"/>
</dbReference>
<evidence type="ECO:0000256" key="1">
    <source>
        <dbReference type="ARBA" id="ARBA00022723"/>
    </source>
</evidence>
<dbReference type="InterPro" id="IPR001841">
    <property type="entry name" value="Znf_RING"/>
</dbReference>
<proteinExistence type="predicted"/>
<accession>A0A9P4V8U5</accession>
<evidence type="ECO:0000256" key="5">
    <source>
        <dbReference type="SAM" id="MobiDB-lite"/>
    </source>
</evidence>
<dbReference type="CDD" id="cd16494">
    <property type="entry name" value="RING-CH-C4HC3_ZSWM2"/>
    <property type="match status" value="1"/>
</dbReference>
<keyword evidence="3" id="KW-0862">Zinc</keyword>
<dbReference type="GO" id="GO:0061630">
    <property type="term" value="F:ubiquitin protein ligase activity"/>
    <property type="evidence" value="ECO:0007669"/>
    <property type="project" value="InterPro"/>
</dbReference>
<evidence type="ECO:0000256" key="4">
    <source>
        <dbReference type="PROSITE-ProRule" id="PRU00175"/>
    </source>
</evidence>
<feature type="domain" description="SWIM-type" evidence="7">
    <location>
        <begin position="175"/>
        <end position="208"/>
    </location>
</feature>
<dbReference type="SMART" id="SM00744">
    <property type="entry name" value="RINGv"/>
    <property type="match status" value="1"/>
</dbReference>
<evidence type="ECO:0000259" key="6">
    <source>
        <dbReference type="PROSITE" id="PS50089"/>
    </source>
</evidence>
<keyword evidence="2 4" id="KW-0863">Zinc-finger</keyword>
<sequence length="311" mass="35283">MARIKKAAADNQDEETAVPATRSLRKRKAISYAEPEAADSEWLETPKKKTKTFKVQDKDASPFVKESDEQGMTDEGDSDQVHIVALKKPKPKVDPVPKAPNPKKKGRQPDTVVETDSNGVEIRKRDYLMEPSQKFLAGKIRAETQRIMFAGRERCDHDDYPAEKFQIIGSVGNTYTVTVGLVNKCSCPDYAFRRNSCKHIIYVMINVLYVRDDLQYQLAFTTDELRHIFNAAPLAPALRVKVEETSNPNRKPIEGECPICYMEFEPDAEAISYCKNSCGNNIHTDCINTWVKAKQKEHKTATCPYCRETWA</sequence>
<evidence type="ECO:0000313" key="8">
    <source>
        <dbReference type="EMBL" id="KAF2740683.1"/>
    </source>
</evidence>
<dbReference type="InterPro" id="IPR011016">
    <property type="entry name" value="Znf_RING-CH"/>
</dbReference>
<dbReference type="InterPro" id="IPR013083">
    <property type="entry name" value="Znf_RING/FYVE/PHD"/>
</dbReference>